<keyword evidence="3 5" id="KW-0238">DNA-binding</keyword>
<dbReference type="SUPFAM" id="SSF56349">
    <property type="entry name" value="DNA breaking-rejoining enzymes"/>
    <property type="match status" value="1"/>
</dbReference>
<dbReference type="InterPro" id="IPR013762">
    <property type="entry name" value="Integrase-like_cat_sf"/>
</dbReference>
<dbReference type="PANTHER" id="PTHR30349:SF41">
    <property type="entry name" value="INTEGRASE_RECOMBINASE PROTEIN MJ0367-RELATED"/>
    <property type="match status" value="1"/>
</dbReference>
<sequence>MILKKDAEKLKKARGVSIRYNNELASSIQLAFTYKGVQCRETVGYQVNQQGMNSASNMLGEIKNKIAKGTFFYADYFPKSKKLEIFGGAVTGATVKDYVDRYIENAEERGLAPSTVTGYKKSRNGLKPLWLVKVTELDQLMLVNFVKASSAKVKAKTISNRLSVLRSALDDAIIDKLVVQNPVAGFKVSKHIKVESNVNARKQHNAVTPFSPNEIDKIFEAAEGTVKAIIQFCNATGVRSSEWVALKKQDVCLISREVTIYEAVVEKQTKGTKTISGRRSIPISREVAELLEEEMDKHDSDYVFINSKGEHWNQDSFRKHQWSKVLEKAEVKYRYPYQLRHTFAARNISKGINLWKLTKLMGHKSPQQLYQHYGNFIDAYEKKSKRENAA</sequence>
<evidence type="ECO:0000313" key="9">
    <source>
        <dbReference type="Proteomes" id="UP000638462"/>
    </source>
</evidence>
<dbReference type="CDD" id="cd00796">
    <property type="entry name" value="INT_Rci_Hp1_C"/>
    <property type="match status" value="1"/>
</dbReference>
<dbReference type="Pfam" id="PF00589">
    <property type="entry name" value="Phage_integrase"/>
    <property type="match status" value="1"/>
</dbReference>
<dbReference type="Gene3D" id="1.10.443.10">
    <property type="entry name" value="Intergrase catalytic core"/>
    <property type="match status" value="1"/>
</dbReference>
<dbReference type="Pfam" id="PF12167">
    <property type="entry name" value="Arm-DNA-bind_2"/>
    <property type="match status" value="1"/>
</dbReference>
<keyword evidence="2" id="KW-0229">DNA integration</keyword>
<organism evidence="8 9">
    <name type="scientific">Pseudoalteromonas gelatinilytica</name>
    <dbReference type="NCBI Taxonomy" id="1703256"/>
    <lineage>
        <taxon>Bacteria</taxon>
        <taxon>Pseudomonadati</taxon>
        <taxon>Pseudomonadota</taxon>
        <taxon>Gammaproteobacteria</taxon>
        <taxon>Alteromonadales</taxon>
        <taxon>Pseudoalteromonadaceae</taxon>
        <taxon>Pseudoalteromonas</taxon>
    </lineage>
</organism>
<feature type="domain" description="Core-binding (CB)" evidence="7">
    <location>
        <begin position="93"/>
        <end position="173"/>
    </location>
</feature>
<keyword evidence="9" id="KW-1185">Reference proteome</keyword>
<evidence type="ECO:0000256" key="5">
    <source>
        <dbReference type="PROSITE-ProRule" id="PRU01248"/>
    </source>
</evidence>
<feature type="domain" description="Tyr recombinase" evidence="6">
    <location>
        <begin position="205"/>
        <end position="387"/>
    </location>
</feature>
<comment type="similarity">
    <text evidence="1">Belongs to the 'phage' integrase family.</text>
</comment>
<reference evidence="9" key="1">
    <citation type="journal article" date="2019" name="Int. J. Syst. Evol. Microbiol.">
        <title>The Global Catalogue of Microorganisms (GCM) 10K type strain sequencing project: providing services to taxonomists for standard genome sequencing and annotation.</title>
        <authorList>
            <consortium name="The Broad Institute Genomics Platform"/>
            <consortium name="The Broad Institute Genome Sequencing Center for Infectious Disease"/>
            <person name="Wu L."/>
            <person name="Ma J."/>
        </authorList>
    </citation>
    <scope>NUCLEOTIDE SEQUENCE [LARGE SCALE GENOMIC DNA]</scope>
    <source>
        <strain evidence="9">CGMCC 1.15394</strain>
    </source>
</reference>
<evidence type="ECO:0000256" key="4">
    <source>
        <dbReference type="ARBA" id="ARBA00023172"/>
    </source>
</evidence>
<dbReference type="RefSeq" id="WP_188726619.1">
    <property type="nucleotide sequence ID" value="NZ_BMIT01000001.1"/>
</dbReference>
<dbReference type="Proteomes" id="UP000638462">
    <property type="component" value="Unassembled WGS sequence"/>
</dbReference>
<protein>
    <submittedName>
        <fullName evidence="8">Phage integrase</fullName>
    </submittedName>
</protein>
<evidence type="ECO:0000256" key="3">
    <source>
        <dbReference type="ARBA" id="ARBA00023125"/>
    </source>
</evidence>
<dbReference type="PROSITE" id="PS51900">
    <property type="entry name" value="CB"/>
    <property type="match status" value="1"/>
</dbReference>
<accession>A0ABQ1T5U0</accession>
<name>A0ABQ1T5U0_9GAMM</name>
<dbReference type="InterPro" id="IPR044068">
    <property type="entry name" value="CB"/>
</dbReference>
<evidence type="ECO:0000313" key="8">
    <source>
        <dbReference type="EMBL" id="GGE79956.1"/>
    </source>
</evidence>
<dbReference type="InterPro" id="IPR022000">
    <property type="entry name" value="Min27-like_integrase_DNA_bind"/>
</dbReference>
<evidence type="ECO:0000259" key="7">
    <source>
        <dbReference type="PROSITE" id="PS51900"/>
    </source>
</evidence>
<dbReference type="PANTHER" id="PTHR30349">
    <property type="entry name" value="PHAGE INTEGRASE-RELATED"/>
    <property type="match status" value="1"/>
</dbReference>
<gene>
    <name evidence="8" type="ORF">GCM10008027_00800</name>
</gene>
<dbReference type="PROSITE" id="PS51898">
    <property type="entry name" value="TYR_RECOMBINASE"/>
    <property type="match status" value="1"/>
</dbReference>
<evidence type="ECO:0000256" key="1">
    <source>
        <dbReference type="ARBA" id="ARBA00008857"/>
    </source>
</evidence>
<dbReference type="Gene3D" id="1.10.150.130">
    <property type="match status" value="1"/>
</dbReference>
<keyword evidence="4" id="KW-0233">DNA recombination</keyword>
<comment type="caution">
    <text evidence="8">The sequence shown here is derived from an EMBL/GenBank/DDBJ whole genome shotgun (WGS) entry which is preliminary data.</text>
</comment>
<evidence type="ECO:0000256" key="2">
    <source>
        <dbReference type="ARBA" id="ARBA00022908"/>
    </source>
</evidence>
<dbReference type="InterPro" id="IPR010998">
    <property type="entry name" value="Integrase_recombinase_N"/>
</dbReference>
<evidence type="ECO:0000259" key="6">
    <source>
        <dbReference type="PROSITE" id="PS51898"/>
    </source>
</evidence>
<dbReference type="InterPro" id="IPR011010">
    <property type="entry name" value="DNA_brk_join_enz"/>
</dbReference>
<dbReference type="EMBL" id="BMIT01000001">
    <property type="protein sequence ID" value="GGE79956.1"/>
    <property type="molecule type" value="Genomic_DNA"/>
</dbReference>
<proteinExistence type="inferred from homology"/>
<dbReference type="InterPro" id="IPR050090">
    <property type="entry name" value="Tyrosine_recombinase_XerCD"/>
</dbReference>
<dbReference type="InterPro" id="IPR002104">
    <property type="entry name" value="Integrase_catalytic"/>
</dbReference>